<keyword evidence="5 6" id="KW-0539">Nucleus</keyword>
<accession>C5XJ32</accession>
<evidence type="ECO:0000256" key="3">
    <source>
        <dbReference type="ARBA" id="ARBA00023015"/>
    </source>
</evidence>
<name>C5XJ32_SORBI</name>
<dbReference type="InterPro" id="IPR038933">
    <property type="entry name" value="Ovate"/>
</dbReference>
<reference evidence="9 10" key="1">
    <citation type="journal article" date="2009" name="Nature">
        <title>The Sorghum bicolor genome and the diversification of grasses.</title>
        <authorList>
            <person name="Paterson A.H."/>
            <person name="Bowers J.E."/>
            <person name="Bruggmann R."/>
            <person name="Dubchak I."/>
            <person name="Grimwood J."/>
            <person name="Gundlach H."/>
            <person name="Haberer G."/>
            <person name="Hellsten U."/>
            <person name="Mitros T."/>
            <person name="Poliakov A."/>
            <person name="Schmutz J."/>
            <person name="Spannagl M."/>
            <person name="Tang H."/>
            <person name="Wang X."/>
            <person name="Wicker T."/>
            <person name="Bharti A.K."/>
            <person name="Chapman J."/>
            <person name="Feltus F.A."/>
            <person name="Gowik U."/>
            <person name="Grigoriev I.V."/>
            <person name="Lyons E."/>
            <person name="Maher C.A."/>
            <person name="Martis M."/>
            <person name="Narechania A."/>
            <person name="Otillar R.P."/>
            <person name="Penning B.W."/>
            <person name="Salamov A.A."/>
            <person name="Wang Y."/>
            <person name="Zhang L."/>
            <person name="Carpita N.C."/>
            <person name="Freeling M."/>
            <person name="Gingle A.R."/>
            <person name="Hash C.T."/>
            <person name="Keller B."/>
            <person name="Klein P."/>
            <person name="Kresovich S."/>
            <person name="McCann M.C."/>
            <person name="Ming R."/>
            <person name="Peterson D.G."/>
            <person name="Mehboob-ur-Rahman"/>
            <person name="Ware D."/>
            <person name="Westhoff P."/>
            <person name="Mayer K.F."/>
            <person name="Messing J."/>
            <person name="Rokhsar D.S."/>
        </authorList>
    </citation>
    <scope>NUCLEOTIDE SEQUENCE [LARGE SCALE GENOMIC DNA]</scope>
    <source>
        <strain evidence="10">cv. BTx623</strain>
    </source>
</reference>
<evidence type="ECO:0000256" key="5">
    <source>
        <dbReference type="ARBA" id="ARBA00023242"/>
    </source>
</evidence>
<dbReference type="KEGG" id="sbi:8062132"/>
<feature type="compositionally biased region" description="Gly residues" evidence="7">
    <location>
        <begin position="65"/>
        <end position="77"/>
    </location>
</feature>
<dbReference type="eggNOG" id="ENOG502QSY1">
    <property type="taxonomic scope" value="Eukaryota"/>
</dbReference>
<protein>
    <recommendedName>
        <fullName evidence="6">Transcription repressor</fullName>
    </recommendedName>
    <alternativeName>
        <fullName evidence="6">Ovate family protein</fullName>
    </alternativeName>
</protein>
<dbReference type="Proteomes" id="UP000000768">
    <property type="component" value="Chromosome 3"/>
</dbReference>
<evidence type="ECO:0000313" key="10">
    <source>
        <dbReference type="Proteomes" id="UP000000768"/>
    </source>
</evidence>
<comment type="function">
    <text evidence="6">Transcriptional repressor that regulates multiple aspects of plant growth and development.</text>
</comment>
<dbReference type="OrthoDB" id="679311at2759"/>
<feature type="compositionally biased region" description="Low complexity" evidence="7">
    <location>
        <begin position="174"/>
        <end position="184"/>
    </location>
</feature>
<dbReference type="AlphaFoldDB" id="C5XJ32"/>
<dbReference type="GO" id="GO:0005634">
    <property type="term" value="C:nucleus"/>
    <property type="evidence" value="ECO:0007669"/>
    <property type="project" value="UniProtKB-SubCell"/>
</dbReference>
<keyword evidence="4 6" id="KW-0804">Transcription</keyword>
<keyword evidence="10" id="KW-1185">Reference proteome</keyword>
<evidence type="ECO:0000256" key="7">
    <source>
        <dbReference type="SAM" id="MobiDB-lite"/>
    </source>
</evidence>
<evidence type="ECO:0000256" key="2">
    <source>
        <dbReference type="ARBA" id="ARBA00022491"/>
    </source>
</evidence>
<dbReference type="OMA" id="FGASEWE"/>
<dbReference type="GO" id="GO:0045892">
    <property type="term" value="P:negative regulation of DNA-templated transcription"/>
    <property type="evidence" value="ECO:0007669"/>
    <property type="project" value="UniProtKB-UniRule"/>
</dbReference>
<evidence type="ECO:0000256" key="4">
    <source>
        <dbReference type="ARBA" id="ARBA00023163"/>
    </source>
</evidence>
<dbReference type="PANTHER" id="PTHR33057">
    <property type="entry name" value="TRANSCRIPTION REPRESSOR OFP7-RELATED"/>
    <property type="match status" value="1"/>
</dbReference>
<gene>
    <name evidence="9" type="ORF">SORBI_3003G286400</name>
</gene>
<dbReference type="PROSITE" id="PS51754">
    <property type="entry name" value="OVATE"/>
    <property type="match status" value="1"/>
</dbReference>
<feature type="region of interest" description="Disordered" evidence="7">
    <location>
        <begin position="1"/>
        <end position="82"/>
    </location>
</feature>
<sequence length="358" mass="38199">MHLREAMEDTGSGAGTGGRKKLKHRLAAILSVFSRRAGGGRKRRDSEGEAKPPPPLAFPSYSRLGGSGKKQPGGGNGIVDRRLSLSAPRPAPLVHITIDCAGRRSVDAADPSLLALDAADAARKAERRSTAAAGGTPHETGGEWEGRKCPPSSPFVAHHLPPLPPVARWKERANTNTNNTSSRRLSTHSSRRLVSSSSSDDEYDDDSRNLFSSRSFSSDSSDFYNCPRKNTTTATRARASVSGPCRAPPPASARRRGASQSCRYSFELPRGSTASAATDGGFAVVKRSADPYEDFRKSMQEMIAEWPAGAGGGDGNDGGEGDDHSAERLLETYLVLNSPRHYPAILAAFADVRETLFP</sequence>
<evidence type="ECO:0000259" key="8">
    <source>
        <dbReference type="PROSITE" id="PS51754"/>
    </source>
</evidence>
<dbReference type="STRING" id="4558.C5XJ32"/>
<evidence type="ECO:0000256" key="1">
    <source>
        <dbReference type="ARBA" id="ARBA00004123"/>
    </source>
</evidence>
<dbReference type="Gramene" id="EES01420">
    <property type="protein sequence ID" value="EES01420"/>
    <property type="gene ID" value="SORBI_3003G286400"/>
</dbReference>
<feature type="compositionally biased region" description="Low complexity" evidence="7">
    <location>
        <begin position="209"/>
        <end position="223"/>
    </location>
</feature>
<dbReference type="Pfam" id="PF04844">
    <property type="entry name" value="Ovate"/>
    <property type="match status" value="1"/>
</dbReference>
<evidence type="ECO:0000313" key="9">
    <source>
        <dbReference type="EMBL" id="EES01420.1"/>
    </source>
</evidence>
<dbReference type="EMBL" id="CM000762">
    <property type="protein sequence ID" value="EES01420.1"/>
    <property type="molecule type" value="Genomic_DNA"/>
</dbReference>
<dbReference type="PANTHER" id="PTHR33057:SF3">
    <property type="entry name" value="TRANSCRIPTION REPRESSOR"/>
    <property type="match status" value="1"/>
</dbReference>
<feature type="compositionally biased region" description="Low complexity" evidence="7">
    <location>
        <begin position="231"/>
        <end position="245"/>
    </location>
</feature>
<reference evidence="10" key="2">
    <citation type="journal article" date="2018" name="Plant J.">
        <title>The Sorghum bicolor reference genome: improved assembly, gene annotations, a transcriptome atlas, and signatures of genome organization.</title>
        <authorList>
            <person name="McCormick R.F."/>
            <person name="Truong S.K."/>
            <person name="Sreedasyam A."/>
            <person name="Jenkins J."/>
            <person name="Shu S."/>
            <person name="Sims D."/>
            <person name="Kennedy M."/>
            <person name="Amirebrahimi M."/>
            <person name="Weers B.D."/>
            <person name="McKinley B."/>
            <person name="Mattison A."/>
            <person name="Morishige D.T."/>
            <person name="Grimwood J."/>
            <person name="Schmutz J."/>
            <person name="Mullet J.E."/>
        </authorList>
    </citation>
    <scope>NUCLEOTIDE SEQUENCE [LARGE SCALE GENOMIC DNA]</scope>
    <source>
        <strain evidence="10">cv. BTx623</strain>
    </source>
</reference>
<dbReference type="HOGENOM" id="CLU_072908_0_0_1"/>
<comment type="subcellular location">
    <subcellularLocation>
        <location evidence="1 6">Nucleus</location>
    </subcellularLocation>
</comment>
<feature type="region of interest" description="Disordered" evidence="7">
    <location>
        <begin position="126"/>
        <end position="258"/>
    </location>
</feature>
<dbReference type="InParanoid" id="C5XJ32"/>
<dbReference type="NCBIfam" id="TIGR01568">
    <property type="entry name" value="A_thal_3678"/>
    <property type="match status" value="1"/>
</dbReference>
<keyword evidence="3 6" id="KW-0805">Transcription regulation</keyword>
<proteinExistence type="predicted"/>
<organism evidence="9 10">
    <name type="scientific">Sorghum bicolor</name>
    <name type="common">Sorghum</name>
    <name type="synonym">Sorghum vulgare</name>
    <dbReference type="NCBI Taxonomy" id="4558"/>
    <lineage>
        <taxon>Eukaryota</taxon>
        <taxon>Viridiplantae</taxon>
        <taxon>Streptophyta</taxon>
        <taxon>Embryophyta</taxon>
        <taxon>Tracheophyta</taxon>
        <taxon>Spermatophyta</taxon>
        <taxon>Magnoliopsida</taxon>
        <taxon>Liliopsida</taxon>
        <taxon>Poales</taxon>
        <taxon>Poaceae</taxon>
        <taxon>PACMAD clade</taxon>
        <taxon>Panicoideae</taxon>
        <taxon>Andropogonodae</taxon>
        <taxon>Andropogoneae</taxon>
        <taxon>Sorghinae</taxon>
        <taxon>Sorghum</taxon>
    </lineage>
</organism>
<keyword evidence="2 6" id="KW-0678">Repressor</keyword>
<dbReference type="InterPro" id="IPR006458">
    <property type="entry name" value="Ovate_C"/>
</dbReference>
<feature type="domain" description="OVATE" evidence="8">
    <location>
        <begin position="284"/>
        <end position="355"/>
    </location>
</feature>
<evidence type="ECO:0000256" key="6">
    <source>
        <dbReference type="RuleBase" id="RU367028"/>
    </source>
</evidence>